<dbReference type="GeneID" id="824320"/>
<dbReference type="Pfam" id="PF07725">
    <property type="entry name" value="LRR_3"/>
    <property type="match status" value="1"/>
</dbReference>
<dbReference type="GO" id="GO:0061809">
    <property type="term" value="F:NAD+ nucleosidase activity, cyclic ADP-ribose generating"/>
    <property type="evidence" value="ECO:0007669"/>
    <property type="project" value="UniProtKB-EC"/>
</dbReference>
<evidence type="ECO:0000256" key="8">
    <source>
        <dbReference type="ARBA" id="ARBA00023242"/>
    </source>
</evidence>
<dbReference type="SUPFAM" id="SSF46785">
    <property type="entry name" value="Winged helix' DNA-binding domain"/>
    <property type="match status" value="1"/>
</dbReference>
<dbReference type="FunFam" id="3.80.10.10:FF:000386">
    <property type="entry name" value="Disease resistance protein RPS4"/>
    <property type="match status" value="1"/>
</dbReference>
<dbReference type="InterPro" id="IPR032675">
    <property type="entry name" value="LRR_dom_sf"/>
</dbReference>
<dbReference type="Pfam" id="PF20160">
    <property type="entry name" value="C-JID"/>
    <property type="match status" value="1"/>
</dbReference>
<gene>
    <name evidence="14" type="primary">F26O13.210</name>
    <name evidence="12 13" type="ordered locus">At3g51570</name>
    <name evidence="13" type="ORF">T18N14.4</name>
</gene>
<dbReference type="Pfam" id="PF00931">
    <property type="entry name" value="NB-ARC"/>
    <property type="match status" value="1"/>
</dbReference>
<dbReference type="SMART" id="SM00255">
    <property type="entry name" value="TIR"/>
    <property type="match status" value="1"/>
</dbReference>
<dbReference type="InterPro" id="IPR036390">
    <property type="entry name" value="WH_DNA-bd_sf"/>
</dbReference>
<evidence type="ECO:0000256" key="4">
    <source>
        <dbReference type="ARBA" id="ARBA00022737"/>
    </source>
</evidence>
<dbReference type="SUPFAM" id="SSF52540">
    <property type="entry name" value="P-loop containing nucleoside triphosphate hydrolases"/>
    <property type="match status" value="1"/>
</dbReference>
<dbReference type="GO" id="GO:0002758">
    <property type="term" value="P:innate immune response-activating signaling pathway"/>
    <property type="evidence" value="ECO:0007669"/>
    <property type="project" value="UniProtKB-ARBA"/>
</dbReference>
<evidence type="ECO:0000313" key="13">
    <source>
        <dbReference type="EMBL" id="AEE78807.1"/>
    </source>
</evidence>
<dbReference type="FunFam" id="3.80.10.10:FF:000568">
    <property type="entry name" value="Disease resistance protein RPS4"/>
    <property type="match status" value="1"/>
</dbReference>
<organism evidence="14">
    <name type="scientific">Arabidopsis thaliana</name>
    <name type="common">Mouse-ear cress</name>
    <dbReference type="NCBI Taxonomy" id="3702"/>
    <lineage>
        <taxon>Eukaryota</taxon>
        <taxon>Viridiplantae</taxon>
        <taxon>Streptophyta</taxon>
        <taxon>Embryophyta</taxon>
        <taxon>Tracheophyta</taxon>
        <taxon>Spermatophyta</taxon>
        <taxon>Magnoliopsida</taxon>
        <taxon>eudicotyledons</taxon>
        <taxon>Gunneridae</taxon>
        <taxon>Pentapetalae</taxon>
        <taxon>rosids</taxon>
        <taxon>malvids</taxon>
        <taxon>Brassicales</taxon>
        <taxon>Brassicaceae</taxon>
        <taxon>Camelineae</taxon>
        <taxon>Arabidopsis</taxon>
    </lineage>
</organism>
<dbReference type="GO" id="GO:0005634">
    <property type="term" value="C:nucleus"/>
    <property type="evidence" value="ECO:0007669"/>
    <property type="project" value="UniProtKB-SubCell"/>
</dbReference>
<evidence type="ECO:0000313" key="12">
    <source>
        <dbReference type="Araport" id="AT3G51570"/>
    </source>
</evidence>
<dbReference type="InterPro" id="IPR058192">
    <property type="entry name" value="WHD_ROQ1-like"/>
</dbReference>
<evidence type="ECO:0000256" key="7">
    <source>
        <dbReference type="ARBA" id="ARBA00023027"/>
    </source>
</evidence>
<dbReference type="eggNOG" id="ENOG502SI7S">
    <property type="taxonomic scope" value="Eukaryota"/>
</dbReference>
<dbReference type="EC" id="3.2.2.6" evidence="2"/>
<dbReference type="SUPFAM" id="SSF52058">
    <property type="entry name" value="L domain-like"/>
    <property type="match status" value="1"/>
</dbReference>
<dbReference type="InterPro" id="IPR027417">
    <property type="entry name" value="P-loop_NTPase"/>
</dbReference>
<dbReference type="Araport" id="AT3G51570"/>
<protein>
    <recommendedName>
        <fullName evidence="2">ADP-ribosyl cyclase/cyclic ADP-ribose hydrolase</fullName>
        <ecNumber evidence="2">3.2.2.6</ecNumber>
    </recommendedName>
</protein>
<reference evidence="15" key="6">
    <citation type="journal article" date="2017" name="Plant J.">
        <title>Araport11: a complete reannotation of the Arabidopsis thaliana reference genome.</title>
        <authorList>
            <person name="Cheng C.Y."/>
            <person name="Krishnakumar V."/>
            <person name="Chan A.P."/>
            <person name="Thibaud-Nissen F."/>
            <person name="Schobel S."/>
            <person name="Town C.D."/>
        </authorList>
    </citation>
    <scope>GENOME REANNOTATION</scope>
    <source>
        <strain evidence="15">cv. Columbia</strain>
    </source>
</reference>
<reference evidence="14" key="1">
    <citation type="submission" date="1999-12" db="EMBL/GenBank/DDBJ databases">
        <authorList>
            <person name="EU Arabidopsis sequencing project"/>
        </authorList>
    </citation>
    <scope>NUCLEOTIDE SEQUENCE</scope>
</reference>
<proteinExistence type="predicted"/>
<dbReference type="RefSeq" id="NP_190725.1">
    <property type="nucleotide sequence ID" value="NM_115016.2"/>
</dbReference>
<dbReference type="PROSITE" id="PS50104">
    <property type="entry name" value="TIR"/>
    <property type="match status" value="1"/>
</dbReference>
<dbReference type="AlphaFoldDB" id="Q9SCZ2"/>
<evidence type="ECO:0000313" key="14">
    <source>
        <dbReference type="EMBL" id="CAB63021.1"/>
    </source>
</evidence>
<feature type="coiled-coil region" evidence="10">
    <location>
        <begin position="202"/>
        <end position="233"/>
    </location>
</feature>
<dbReference type="EMBL" id="AL133452">
    <property type="protein sequence ID" value="CAB63021.1"/>
    <property type="molecule type" value="Genomic_DNA"/>
</dbReference>
<dbReference type="Gene3D" id="3.40.50.10140">
    <property type="entry name" value="Toll/interleukin-1 receptor homology (TIR) domain"/>
    <property type="match status" value="1"/>
</dbReference>
<evidence type="ECO:0000256" key="10">
    <source>
        <dbReference type="SAM" id="Coils"/>
    </source>
</evidence>
<dbReference type="GO" id="GO:0043531">
    <property type="term" value="F:ADP binding"/>
    <property type="evidence" value="ECO:0007669"/>
    <property type="project" value="InterPro"/>
</dbReference>
<name>Q9SCZ2_ARATH</name>
<dbReference type="InterPro" id="IPR035897">
    <property type="entry name" value="Toll_tir_struct_dom_sf"/>
</dbReference>
<dbReference type="SMR" id="Q9SCZ2"/>
<keyword evidence="4" id="KW-0677">Repeat</keyword>
<dbReference type="ExpressionAtlas" id="Q9SCZ2">
    <property type="expression patterns" value="baseline and differential"/>
</dbReference>
<sequence>MEEASSSSEVKALPLPPQHQVFVNFRGEELRNSFVSHLRSALVRHGVNIFIDTNEEKGKPLHVFFQRIEESRIALAIFSVRYTESKWCLNELVKMKECMDKGKLLIIPIFYKVKAYEVRYQKGRFGCVFKNLRNVDVHKKNQWSEALSSVADRIGFSFDGKSDEHNFINGIVEEVKEALSKILLDKTKDAFVYHSKNNSMSVGREKHEIYGLKQRLEELKEKLDLDCEETRILGVVGMPGIGKTTLAREIYETLRCKFLRHGLIQDIRRTSKEHGLDCLPALLLEELLGVTIPDIESTRCAYESYKMELHTHKVLVVLDDVSDKEQIDVLLGRCNWIRQGSRIVIATSDKSLIQDVADYTYVVPQLNHKDGLGHFGRYAFDRHSNIHNNEVIMKLSKEFVHYGRGHPLVLKLLGADLNGKDEDHWKTKLATLAENSSHSIRDVLQVSYDELSQVHKDIFLDIACFRSEDESYIASLLDSSEAASEIKALMNKFMINVSEDRVEMHDLLYTFARELCRRAYAQDGREPHRLWHHQDITDVLKNIEEGAEVRGIFLNMNEMKREMSLDSCTFKSMCGLRYLKIYSSHCPQQCKPNNKINLPDGLNFPLKEVRYLHWLEFPLKEIPPDFNPQNLVDLKLPHSKIERIWSDDKHKDTPKLKWVNLSHSSNLWDISGLSKAQRLVFLNLKGCTSLKSLPEINLVSLEILILSNCSNLKEFRVISQNLETLYLDGTSIKELPLNFNILQRLVILNMKGCAKLKEFPDCLDDLKALKELILSDCWKLQNFPAICERIKVLEILRLDTTTITEIPMISSLQCLCLSKNDHISSLPDNISQLSQLKWLDLKYCKSLTSIPKLPPNLQHLDAHGCCSLKTVSNPLACLTTAQQIYSTFILTNCNKLERSAKEEISSFAQRKCQLLLDAQKRCNVSSLISFSICCYISKIFVSICIFLSISMQNSDSEPLFSICFPGSELPSWFCHEAVGPVLELRMPPHWHENRLAGVALCAVVTFPKSQEQINCFSVKCTFKLEVKEGSWIEFSFPVGRWSNQGNIVANIASEHVFIGYISCSKIFKRLENQYFSSSNPTRSTQSSKCSPTKASLNFMVIDGTSELPRIEVLKCGLRFFKGVGSSGNYLKKLEVKEAEQNLSAEKVSEDWTYGSSSRCNHAVKTCPEQRQVTVTAEVEASPEKADNAEFQIKITPREAQPQPQPRPCSKTLKWACFTCCDFQKHL</sequence>
<dbReference type="Gene3D" id="3.40.50.300">
    <property type="entry name" value="P-loop containing nucleotide triphosphate hydrolases"/>
    <property type="match status" value="1"/>
</dbReference>
<evidence type="ECO:0000259" key="11">
    <source>
        <dbReference type="PROSITE" id="PS50104"/>
    </source>
</evidence>
<dbReference type="Pfam" id="PF23282">
    <property type="entry name" value="WHD_ROQ1"/>
    <property type="match status" value="1"/>
</dbReference>
<keyword evidence="10" id="KW-0175">Coiled coil</keyword>
<dbReference type="Proteomes" id="UP000006548">
    <property type="component" value="Chromosome 3"/>
</dbReference>
<dbReference type="GO" id="GO:0042742">
    <property type="term" value="P:defense response to bacterium"/>
    <property type="evidence" value="ECO:0007669"/>
    <property type="project" value="UniProtKB-ARBA"/>
</dbReference>
<keyword evidence="3" id="KW-0433">Leucine-rich repeat</keyword>
<comment type="subcellular location">
    <subcellularLocation>
        <location evidence="1">Nucleus</location>
    </subcellularLocation>
</comment>
<keyword evidence="15" id="KW-1185">Reference proteome</keyword>
<dbReference type="InterPro" id="IPR000157">
    <property type="entry name" value="TIR_dom"/>
</dbReference>
<dbReference type="InterPro" id="IPR002182">
    <property type="entry name" value="NB-ARC"/>
</dbReference>
<dbReference type="FunFam" id="1.10.8.430:FF:000002">
    <property type="entry name" value="Disease resistance protein (TIR-NBS-LRR class)"/>
    <property type="match status" value="1"/>
</dbReference>
<dbReference type="Pfam" id="PF01582">
    <property type="entry name" value="TIR"/>
    <property type="match status" value="1"/>
</dbReference>
<dbReference type="SUPFAM" id="SSF52200">
    <property type="entry name" value="Toll/Interleukin receptor TIR domain"/>
    <property type="match status" value="1"/>
</dbReference>
<dbReference type="PIR" id="T45788">
    <property type="entry name" value="T45788"/>
</dbReference>
<evidence type="ECO:0000256" key="9">
    <source>
        <dbReference type="ARBA" id="ARBA00047304"/>
    </source>
</evidence>
<comment type="catalytic activity">
    <reaction evidence="9">
        <text>NAD(+) + H2O = ADP-D-ribose + nicotinamide + H(+)</text>
        <dbReference type="Rhea" id="RHEA:16301"/>
        <dbReference type="ChEBI" id="CHEBI:15377"/>
        <dbReference type="ChEBI" id="CHEBI:15378"/>
        <dbReference type="ChEBI" id="CHEBI:17154"/>
        <dbReference type="ChEBI" id="CHEBI:57540"/>
        <dbReference type="ChEBI" id="CHEBI:57967"/>
        <dbReference type="EC" id="3.2.2.6"/>
    </reaction>
    <physiologicalReaction direction="left-to-right" evidence="9">
        <dbReference type="Rhea" id="RHEA:16302"/>
    </physiologicalReaction>
</comment>
<dbReference type="PANTHER" id="PTHR11017">
    <property type="entry name" value="LEUCINE-RICH REPEAT-CONTAINING PROTEIN"/>
    <property type="match status" value="1"/>
</dbReference>
<dbReference type="InterPro" id="IPR045344">
    <property type="entry name" value="C-JID"/>
</dbReference>
<keyword evidence="5" id="KW-0378">Hydrolase</keyword>
<dbReference type="Gene3D" id="1.10.8.430">
    <property type="entry name" value="Helical domain of apoptotic protease-activating factors"/>
    <property type="match status" value="1"/>
</dbReference>
<evidence type="ECO:0000256" key="6">
    <source>
        <dbReference type="ARBA" id="ARBA00022821"/>
    </source>
</evidence>
<keyword evidence="8" id="KW-0539">Nucleus</keyword>
<dbReference type="Gene3D" id="3.80.10.10">
    <property type="entry name" value="Ribonuclease Inhibitor"/>
    <property type="match status" value="2"/>
</dbReference>
<evidence type="ECO:0000313" key="15">
    <source>
        <dbReference type="Proteomes" id="UP000006548"/>
    </source>
</evidence>
<keyword evidence="7" id="KW-0520">NAD</keyword>
<dbReference type="PRINTS" id="PR00364">
    <property type="entry name" value="DISEASERSIST"/>
</dbReference>
<dbReference type="InterPro" id="IPR044974">
    <property type="entry name" value="Disease_R_plants"/>
</dbReference>
<dbReference type="TAIR" id="AT3G51570"/>
<dbReference type="PANTHER" id="PTHR11017:SF489">
    <property type="entry name" value="ADP-RIBOSYL CYCLASE_CYCLIC ADP-RIBOSE HYDROLASE"/>
    <property type="match status" value="1"/>
</dbReference>
<dbReference type="STRING" id="3702.Q9SCZ2"/>
<reference evidence="13" key="5">
    <citation type="submission" date="2016-05" db="EMBL/GenBank/DDBJ databases">
        <authorList>
            <person name="Krishnakumar V."/>
            <person name="Cheng C.-Y."/>
            <person name="Chan A.P."/>
            <person name="Schobel S."/>
            <person name="Kim M."/>
            <person name="Ferlanti E.S."/>
            <person name="Belyaeva I."/>
            <person name="Rosen B.D."/>
            <person name="Micklem G."/>
            <person name="Miller J.R."/>
            <person name="Vaughn M."/>
            <person name="Town C.D."/>
        </authorList>
    </citation>
    <scope>NUCLEOTIDE SEQUENCE</scope>
</reference>
<evidence type="ECO:0000256" key="1">
    <source>
        <dbReference type="ARBA" id="ARBA00004123"/>
    </source>
</evidence>
<evidence type="ECO:0000256" key="2">
    <source>
        <dbReference type="ARBA" id="ARBA00011982"/>
    </source>
</evidence>
<dbReference type="InterPro" id="IPR042197">
    <property type="entry name" value="Apaf_helical"/>
</dbReference>
<reference evidence="14" key="2">
    <citation type="submission" date="1999-12" db="EMBL/GenBank/DDBJ databases">
        <authorList>
            <person name="Delseny M."/>
            <person name="Berger C."/>
            <person name="Cooke R."/>
            <person name="Grellet F."/>
            <person name="Laudie M."/>
            <person name="Mewes H.W."/>
            <person name="Lemcke K."/>
            <person name="Mayer K.F.X."/>
            <person name="Quetier F."/>
            <person name="Salanoubat M."/>
        </authorList>
    </citation>
    <scope>NUCLEOTIDE SEQUENCE</scope>
</reference>
<accession>Q9SCZ2</accession>
<reference evidence="13 15" key="3">
    <citation type="journal article" date="2000" name="Nature">
        <title>Sequence and analysis of chromosome 3 of the plant Arabidopsis thaliana.</title>
        <authorList>
            <consortium name="European Union Chromosome 3 Arabidopsis Sequencing Consortium"/>
            <consortium name="Institute for Genomic Research"/>
            <consortium name="Kazusa DNA Research Institute"/>
            <person name="Salanoubat M."/>
            <person name="Lemcke K."/>
            <person name="Rieger M."/>
            <person name="Ansorge W."/>
            <person name="Unseld M."/>
            <person name="Fartmann B."/>
            <person name="Valle G."/>
            <person name="Blocker H."/>
            <person name="Perez-Alonso M."/>
            <person name="Obermaier B."/>
            <person name="Delseny M."/>
            <person name="Boutry M."/>
            <person name="Grivell L.A."/>
            <person name="Mache R."/>
            <person name="Puigdomenech P."/>
            <person name="De Simone V."/>
            <person name="Choisne N."/>
            <person name="Artiguenave F."/>
            <person name="Robert C."/>
            <person name="Brottier P."/>
            <person name="Wincker P."/>
            <person name="Cattolico L."/>
            <person name="Weissenbach J."/>
            <person name="Saurin W."/>
            <person name="Quetier F."/>
            <person name="Schafer M."/>
            <person name="Muller-Auer S."/>
            <person name="Gabel C."/>
            <person name="Fuchs M."/>
            <person name="Benes V."/>
            <person name="Wurmbach E."/>
            <person name="Drzonek H."/>
            <person name="Erfle H."/>
            <person name="Jordan N."/>
            <person name="Bangert S."/>
            <person name="Wiedelmann R."/>
            <person name="Kranz H."/>
            <person name="Voss H."/>
            <person name="Holland R."/>
            <person name="Brandt P."/>
            <person name="Nyakatura G."/>
            <person name="Vezzi A."/>
            <person name="D'Angelo M."/>
            <person name="Pallavicini A."/>
            <person name="Toppo S."/>
            <person name="Simionati B."/>
            <person name="Conrad A."/>
            <person name="Hornischer K."/>
            <person name="Kauer G."/>
            <person name="Lohnert T.H."/>
            <person name="Nordsiek G."/>
            <person name="Reichelt J."/>
            <person name="Scharfe M."/>
            <person name="Schon O."/>
            <person name="Bargues M."/>
            <person name="Terol J."/>
            <person name="Climent J."/>
            <person name="Navarro P."/>
            <person name="Collado C."/>
            <person name="Perez-Perez A."/>
            <person name="Ottenwalder B."/>
            <person name="Duchemin D."/>
            <person name="Cooke R."/>
            <person name="Laudie M."/>
            <person name="Berger-Llauro C."/>
            <person name="Purnelle B."/>
            <person name="Masuy D."/>
            <person name="de Haan M."/>
            <person name="Maarse A.C."/>
            <person name="Alcaraz J.P."/>
            <person name="Cottet A."/>
            <person name="Casacuberta E."/>
            <person name="Monfort A."/>
            <person name="Argiriou A."/>
            <person name="flores M."/>
            <person name="Liguori R."/>
            <person name="Vitale D."/>
            <person name="Mannhaupt G."/>
            <person name="Haase D."/>
            <person name="Schoof H."/>
            <person name="Rudd S."/>
            <person name="Zaccaria P."/>
            <person name="Mewes H.W."/>
            <person name="Mayer K.F."/>
            <person name="Kaul S."/>
            <person name="Town C.D."/>
            <person name="Koo H.L."/>
            <person name="Tallon L.J."/>
            <person name="Jenkins J."/>
            <person name="Rooney T."/>
            <person name="Rizzo M."/>
            <person name="Walts A."/>
            <person name="Utterback T."/>
            <person name="Fujii C.Y."/>
            <person name="Shea T.P."/>
            <person name="Creasy T.H."/>
            <person name="Haas B."/>
            <person name="Maiti R."/>
            <person name="Wu D."/>
            <person name="Peterson J."/>
            <person name="Van Aken S."/>
            <person name="Pai G."/>
            <person name="Militscher J."/>
            <person name="Sellers P."/>
            <person name="Gill J.E."/>
            <person name="Feldblyum T.V."/>
            <person name="Preuss D."/>
            <person name="Lin X."/>
            <person name="Nierman W.C."/>
            <person name="Salzberg S.L."/>
            <person name="White O."/>
            <person name="Venter J.C."/>
            <person name="Fraser C.M."/>
            <person name="Kaneko T."/>
            <person name="Nakamura Y."/>
            <person name="Sato S."/>
            <person name="Kato T."/>
            <person name="Asamizu E."/>
            <person name="Sasamoto S."/>
            <person name="Kimura T."/>
            <person name="Idesawa K."/>
            <person name="Kawashima K."/>
            <person name="Kishida Y."/>
            <person name="Kiyokawa C."/>
            <person name="Kohara M."/>
            <person name="Matsumoto M."/>
            <person name="Matsuno A."/>
            <person name="Muraki A."/>
            <person name="Nakayama S."/>
            <person name="Nakazaki N."/>
            <person name="Shinpo S."/>
            <person name="Takeuchi C."/>
            <person name="Wada T."/>
            <person name="Watanabe A."/>
            <person name="Yamada M."/>
            <person name="Yasuda M."/>
            <person name="Tabata S."/>
        </authorList>
    </citation>
    <scope>NUCLEOTIDE SEQUENCE [LARGE SCALE GENOMIC DNA]</scope>
    <source>
        <strain evidence="15">cv. Columbia</strain>
    </source>
</reference>
<evidence type="ECO:0000256" key="5">
    <source>
        <dbReference type="ARBA" id="ARBA00022801"/>
    </source>
</evidence>
<dbReference type="InterPro" id="IPR011713">
    <property type="entry name" value="Leu-rich_rpt_3"/>
</dbReference>
<dbReference type="FunFam" id="3.40.50.10140:FF:000007">
    <property type="entry name" value="Disease resistance protein (TIR-NBS-LRR class)"/>
    <property type="match status" value="1"/>
</dbReference>
<keyword evidence="6" id="KW-0611">Plant defense</keyword>
<dbReference type="PaxDb" id="3702-AT3G51570.1"/>
<dbReference type="HOGENOM" id="CLU_001561_0_3_1"/>
<dbReference type="FunFam" id="3.40.50.300:FF:001862">
    <property type="entry name" value="Disease resistance protein RPS4"/>
    <property type="match status" value="1"/>
</dbReference>
<feature type="domain" description="TIR" evidence="11">
    <location>
        <begin position="17"/>
        <end position="179"/>
    </location>
</feature>
<dbReference type="EMBL" id="CP002686">
    <property type="protein sequence ID" value="AEE78807.1"/>
    <property type="molecule type" value="Genomic_DNA"/>
</dbReference>
<reference evidence="13" key="4">
    <citation type="submission" date="2011-02" db="EMBL/GenBank/DDBJ databases">
        <authorList>
            <consortium name="TAIR"/>
            <person name="Swarbreck D."/>
            <person name="Lamesch P."/>
            <person name="Wilks C."/>
            <person name="Huala E."/>
        </authorList>
    </citation>
    <scope>NUCLEOTIDE SEQUENCE</scope>
</reference>
<evidence type="ECO:0000256" key="3">
    <source>
        <dbReference type="ARBA" id="ARBA00022614"/>
    </source>
</evidence>